<evidence type="ECO:0000313" key="3">
    <source>
        <dbReference type="EMBL" id="KAG0255587.1"/>
    </source>
</evidence>
<protein>
    <submittedName>
        <fullName evidence="3">Uncharacterized protein</fullName>
    </submittedName>
</protein>
<keyword evidence="2" id="KW-0472">Membrane</keyword>
<feature type="non-terminal residue" evidence="3">
    <location>
        <position position="1"/>
    </location>
</feature>
<reference evidence="3" key="1">
    <citation type="journal article" date="2020" name="Fungal Divers.">
        <title>Resolving the Mortierellaceae phylogeny through synthesis of multi-gene phylogenetics and phylogenomics.</title>
        <authorList>
            <person name="Vandepol N."/>
            <person name="Liber J."/>
            <person name="Desiro A."/>
            <person name="Na H."/>
            <person name="Kennedy M."/>
            <person name="Barry K."/>
            <person name="Grigoriev I.V."/>
            <person name="Miller A.N."/>
            <person name="O'Donnell K."/>
            <person name="Stajich J.E."/>
            <person name="Bonito G."/>
        </authorList>
    </citation>
    <scope>NUCLEOTIDE SEQUENCE</scope>
    <source>
        <strain evidence="3">NRRL 28262</strain>
    </source>
</reference>
<proteinExistence type="predicted"/>
<dbReference type="AlphaFoldDB" id="A0AAD4H053"/>
<evidence type="ECO:0000256" key="2">
    <source>
        <dbReference type="SAM" id="Phobius"/>
    </source>
</evidence>
<sequence>ITAVRDAENKDQGLVGALYNTGLQLGAPFGLAVLNVIAISTNGNTSGAVRGGPALVKGFHNAFYAMIAMGLFGFLLALVILPWDKPVRSSPPANKNISTDSLASTAVPASTIEPKDLEEAVPAVVVILHAGSENLRDSDASTIGSHIEDEKVDRSDDLEKGDLRV</sequence>
<feature type="transmembrane region" description="Helical" evidence="2">
    <location>
        <begin position="62"/>
        <end position="81"/>
    </location>
</feature>
<dbReference type="SUPFAM" id="SSF103473">
    <property type="entry name" value="MFS general substrate transporter"/>
    <property type="match status" value="1"/>
</dbReference>
<dbReference type="Proteomes" id="UP001194580">
    <property type="component" value="Unassembled WGS sequence"/>
</dbReference>
<comment type="caution">
    <text evidence="3">The sequence shown here is derived from an EMBL/GenBank/DDBJ whole genome shotgun (WGS) entry which is preliminary data.</text>
</comment>
<dbReference type="InterPro" id="IPR036259">
    <property type="entry name" value="MFS_trans_sf"/>
</dbReference>
<keyword evidence="2" id="KW-1133">Transmembrane helix</keyword>
<keyword evidence="2" id="KW-0812">Transmembrane</keyword>
<organism evidence="3 4">
    <name type="scientific">Linnemannia exigua</name>
    <dbReference type="NCBI Taxonomy" id="604196"/>
    <lineage>
        <taxon>Eukaryota</taxon>
        <taxon>Fungi</taxon>
        <taxon>Fungi incertae sedis</taxon>
        <taxon>Mucoromycota</taxon>
        <taxon>Mortierellomycotina</taxon>
        <taxon>Mortierellomycetes</taxon>
        <taxon>Mortierellales</taxon>
        <taxon>Mortierellaceae</taxon>
        <taxon>Linnemannia</taxon>
    </lineage>
</organism>
<keyword evidence="4" id="KW-1185">Reference proteome</keyword>
<evidence type="ECO:0000313" key="4">
    <source>
        <dbReference type="Proteomes" id="UP001194580"/>
    </source>
</evidence>
<dbReference type="EMBL" id="JAAAIL010002645">
    <property type="protein sequence ID" value="KAG0255587.1"/>
    <property type="molecule type" value="Genomic_DNA"/>
</dbReference>
<accession>A0AAD4H053</accession>
<feature type="compositionally biased region" description="Basic and acidic residues" evidence="1">
    <location>
        <begin position="146"/>
        <end position="165"/>
    </location>
</feature>
<name>A0AAD4H053_9FUNG</name>
<feature type="region of interest" description="Disordered" evidence="1">
    <location>
        <begin position="139"/>
        <end position="165"/>
    </location>
</feature>
<evidence type="ECO:0000256" key="1">
    <source>
        <dbReference type="SAM" id="MobiDB-lite"/>
    </source>
</evidence>
<gene>
    <name evidence="3" type="ORF">BGZ95_005720</name>
</gene>